<gene>
    <name evidence="3" type="ORF">PCOR1329_LOCUS85526</name>
</gene>
<dbReference type="CDD" id="cd18086">
    <property type="entry name" value="HsC9orf114-like"/>
    <property type="match status" value="1"/>
</dbReference>
<evidence type="ECO:0000256" key="1">
    <source>
        <dbReference type="ARBA" id="ARBA00009841"/>
    </source>
</evidence>
<dbReference type="Gene3D" id="3.40.1280.10">
    <property type="match status" value="1"/>
</dbReference>
<dbReference type="Proteomes" id="UP001189429">
    <property type="component" value="Unassembled WGS sequence"/>
</dbReference>
<sequence>SSLACRAGGEGAGARGGGASMGKREKAGGHEDAEAMGAGLEGPKRRRAEEEPAAQQGRGGGRGAGRGAGRGGRGAAGEAARPSALEMFRPGKGRKYTMSVALPASVLDNAQSGELKALLVGQIARALTIFAADEVVLYEDRSDTPRSEDDQELSKSMAFFARNLQYLETPQYLRRQLLPMHKDLKWVGLLSPLDAPHHLRKHEKLPYREGAVLPP</sequence>
<dbReference type="InterPro" id="IPR029026">
    <property type="entry name" value="tRNA_m1G_MTases_N"/>
</dbReference>
<dbReference type="PANTHER" id="PTHR12150">
    <property type="entry name" value="CLASS IV SAM-BINDING METHYLTRANSFERASE-RELATED"/>
    <property type="match status" value="1"/>
</dbReference>
<feature type="compositionally biased region" description="Basic and acidic residues" evidence="2">
    <location>
        <begin position="22"/>
        <end position="33"/>
    </location>
</feature>
<dbReference type="Pfam" id="PF02598">
    <property type="entry name" value="Methyltrn_RNA_3"/>
    <property type="match status" value="1"/>
</dbReference>
<feature type="compositionally biased region" description="Gly residues" evidence="2">
    <location>
        <begin position="8"/>
        <end position="20"/>
    </location>
</feature>
<evidence type="ECO:0000256" key="2">
    <source>
        <dbReference type="SAM" id="MobiDB-lite"/>
    </source>
</evidence>
<feature type="non-terminal residue" evidence="3">
    <location>
        <position position="1"/>
    </location>
</feature>
<comment type="caution">
    <text evidence="3">The sequence shown here is derived from an EMBL/GenBank/DDBJ whole genome shotgun (WGS) entry which is preliminary data.</text>
</comment>
<proteinExistence type="inferred from homology"/>
<organism evidence="3 4">
    <name type="scientific">Prorocentrum cordatum</name>
    <dbReference type="NCBI Taxonomy" id="2364126"/>
    <lineage>
        <taxon>Eukaryota</taxon>
        <taxon>Sar</taxon>
        <taxon>Alveolata</taxon>
        <taxon>Dinophyceae</taxon>
        <taxon>Prorocentrales</taxon>
        <taxon>Prorocentraceae</taxon>
        <taxon>Prorocentrum</taxon>
    </lineage>
</organism>
<evidence type="ECO:0000313" key="3">
    <source>
        <dbReference type="EMBL" id="CAK0911758.1"/>
    </source>
</evidence>
<feature type="region of interest" description="Disordered" evidence="2">
    <location>
        <begin position="1"/>
        <end position="84"/>
    </location>
</feature>
<comment type="similarity">
    <text evidence="1">Belongs to the class IV-like SAM-binding methyltransferase superfamily.</text>
</comment>
<keyword evidence="4" id="KW-1185">Reference proteome</keyword>
<dbReference type="SUPFAM" id="SSF75217">
    <property type="entry name" value="alpha/beta knot"/>
    <property type="match status" value="1"/>
</dbReference>
<dbReference type="EMBL" id="CAUYUJ010022636">
    <property type="protein sequence ID" value="CAK0911758.1"/>
    <property type="molecule type" value="Genomic_DNA"/>
</dbReference>
<feature type="compositionally biased region" description="Gly residues" evidence="2">
    <location>
        <begin position="57"/>
        <end position="75"/>
    </location>
</feature>
<dbReference type="InterPro" id="IPR029028">
    <property type="entry name" value="Alpha/beta_knot_MTases"/>
</dbReference>
<feature type="non-terminal residue" evidence="3">
    <location>
        <position position="215"/>
    </location>
</feature>
<dbReference type="InterPro" id="IPR003750">
    <property type="entry name" value="Put_MeTrfase-C9orf114-like"/>
</dbReference>
<dbReference type="PANTHER" id="PTHR12150:SF13">
    <property type="entry name" value="METHYLTRANSFERASE C9ORF114-RELATED"/>
    <property type="match status" value="1"/>
</dbReference>
<accession>A0ABN9YG56</accession>
<reference evidence="3" key="1">
    <citation type="submission" date="2023-10" db="EMBL/GenBank/DDBJ databases">
        <authorList>
            <person name="Chen Y."/>
            <person name="Shah S."/>
            <person name="Dougan E. K."/>
            <person name="Thang M."/>
            <person name="Chan C."/>
        </authorList>
    </citation>
    <scope>NUCLEOTIDE SEQUENCE [LARGE SCALE GENOMIC DNA]</scope>
</reference>
<evidence type="ECO:0000313" key="4">
    <source>
        <dbReference type="Proteomes" id="UP001189429"/>
    </source>
</evidence>
<name>A0ABN9YG56_9DINO</name>
<protein>
    <submittedName>
        <fullName evidence="3">Uncharacterized protein</fullName>
    </submittedName>
</protein>